<evidence type="ECO:0000256" key="6">
    <source>
        <dbReference type="ARBA" id="ARBA00012139"/>
    </source>
</evidence>
<dbReference type="Proteomes" id="UP000824120">
    <property type="component" value="Chromosome 5"/>
</dbReference>
<dbReference type="Gene3D" id="1.10.274.20">
    <property type="entry name" value="Phenylalanine ammonia-lyase 1, domain 3"/>
    <property type="match status" value="1"/>
</dbReference>
<keyword evidence="8" id="KW-0587">Phenylpropanoid metabolism</keyword>
<keyword evidence="12" id="KW-1185">Reference proteome</keyword>
<comment type="pathway">
    <text evidence="3">Phenylpropanoid metabolism; trans-cinnamate biosynthesis; trans-cinnamate from L-phenylalanine: step 1/1.</text>
</comment>
<dbReference type="AlphaFoldDB" id="A0A9J5Z0C0"/>
<dbReference type="InterPro" id="IPR024083">
    <property type="entry name" value="Fumarase/histidase_N"/>
</dbReference>
<dbReference type="InterPro" id="IPR023144">
    <property type="entry name" value="Phe_NH3-lyase_shielding_dom_sf"/>
</dbReference>
<evidence type="ECO:0000256" key="2">
    <source>
        <dbReference type="ARBA" id="ARBA00004496"/>
    </source>
</evidence>
<dbReference type="EMBL" id="JACXVP010000005">
    <property type="protein sequence ID" value="KAG5606371.1"/>
    <property type="molecule type" value="Genomic_DNA"/>
</dbReference>
<comment type="subunit">
    <text evidence="5">Homotetramer.</text>
</comment>
<reference evidence="11 12" key="1">
    <citation type="submission" date="2020-09" db="EMBL/GenBank/DDBJ databases">
        <title>De no assembly of potato wild relative species, Solanum commersonii.</title>
        <authorList>
            <person name="Cho K."/>
        </authorList>
    </citation>
    <scope>NUCLEOTIDE SEQUENCE [LARGE SCALE GENOMIC DNA]</scope>
    <source>
        <strain evidence="11">LZ3.2</strain>
        <tissue evidence="11">Leaf</tissue>
    </source>
</reference>
<name>A0A9J5Z0C0_SOLCO</name>
<dbReference type="GO" id="GO:0009698">
    <property type="term" value="P:phenylpropanoid metabolic process"/>
    <property type="evidence" value="ECO:0007669"/>
    <property type="project" value="UniProtKB-KW"/>
</dbReference>
<keyword evidence="10" id="KW-0456">Lyase</keyword>
<evidence type="ECO:0000256" key="4">
    <source>
        <dbReference type="ARBA" id="ARBA00007238"/>
    </source>
</evidence>
<evidence type="ECO:0000256" key="1">
    <source>
        <dbReference type="ARBA" id="ARBA00002235"/>
    </source>
</evidence>
<evidence type="ECO:0000256" key="8">
    <source>
        <dbReference type="ARBA" id="ARBA00023051"/>
    </source>
</evidence>
<keyword evidence="9" id="KW-0585">Phenylalanine catabolism</keyword>
<evidence type="ECO:0000256" key="5">
    <source>
        <dbReference type="ARBA" id="ARBA00011881"/>
    </source>
</evidence>
<dbReference type="InterPro" id="IPR008948">
    <property type="entry name" value="L-Aspartase-like"/>
</dbReference>
<accession>A0A9J5Z0C0</accession>
<dbReference type="Pfam" id="PF00221">
    <property type="entry name" value="Lyase_aromatic"/>
    <property type="match status" value="4"/>
</dbReference>
<evidence type="ECO:0000313" key="12">
    <source>
        <dbReference type="Proteomes" id="UP000824120"/>
    </source>
</evidence>
<dbReference type="PANTHER" id="PTHR10362">
    <property type="entry name" value="HISTIDINE AMMONIA-LYASE"/>
    <property type="match status" value="1"/>
</dbReference>
<dbReference type="SUPFAM" id="SSF48557">
    <property type="entry name" value="L-aspartase-like"/>
    <property type="match status" value="2"/>
</dbReference>
<keyword evidence="7" id="KW-0963">Cytoplasm</keyword>
<evidence type="ECO:0000256" key="7">
    <source>
        <dbReference type="ARBA" id="ARBA00022490"/>
    </source>
</evidence>
<comment type="caution">
    <text evidence="11">The sequence shown here is derived from an EMBL/GenBank/DDBJ whole genome shotgun (WGS) entry which is preliminary data.</text>
</comment>
<dbReference type="FunFam" id="1.10.275.10:FF:000009">
    <property type="entry name" value="Phenylalanine ammonia-lyase"/>
    <property type="match status" value="1"/>
</dbReference>
<dbReference type="GO" id="GO:0005737">
    <property type="term" value="C:cytoplasm"/>
    <property type="evidence" value="ECO:0007669"/>
    <property type="project" value="UniProtKB-SubCell"/>
</dbReference>
<dbReference type="GO" id="GO:0006559">
    <property type="term" value="P:L-phenylalanine catabolic process"/>
    <property type="evidence" value="ECO:0007669"/>
    <property type="project" value="UniProtKB-KW"/>
</dbReference>
<evidence type="ECO:0000256" key="10">
    <source>
        <dbReference type="ARBA" id="ARBA00023239"/>
    </source>
</evidence>
<proteinExistence type="inferred from homology"/>
<dbReference type="EC" id="4.3.1.24" evidence="6"/>
<dbReference type="OrthoDB" id="10051290at2759"/>
<comment type="subcellular location">
    <subcellularLocation>
        <location evidence="2">Cytoplasm</location>
    </subcellularLocation>
</comment>
<evidence type="ECO:0000256" key="3">
    <source>
        <dbReference type="ARBA" id="ARBA00005138"/>
    </source>
</evidence>
<protein>
    <recommendedName>
        <fullName evidence="6">phenylalanine ammonia-lyase</fullName>
        <ecNumber evidence="6">4.3.1.24</ecNumber>
    </recommendedName>
</protein>
<evidence type="ECO:0000313" key="11">
    <source>
        <dbReference type="EMBL" id="KAG5606371.1"/>
    </source>
</evidence>
<gene>
    <name evidence="11" type="ORF">H5410_027863</name>
</gene>
<comment type="function">
    <text evidence="1">This is a key enzyme of plant metabolism catalyzing the first reaction in the biosynthesis from L-phenylalanine of a wide variety of natural products based on the phenylpropane skeleton.</text>
</comment>
<comment type="similarity">
    <text evidence="4">Belongs to the PAL/histidase family.</text>
</comment>
<dbReference type="Gene3D" id="1.10.275.10">
    <property type="entry name" value="Fumarase/aspartase (N-terminal domain)"/>
    <property type="match status" value="1"/>
</dbReference>
<evidence type="ECO:0000256" key="9">
    <source>
        <dbReference type="ARBA" id="ARBA00023232"/>
    </source>
</evidence>
<dbReference type="CDD" id="cd00332">
    <property type="entry name" value="PAL-HAL"/>
    <property type="match status" value="2"/>
</dbReference>
<dbReference type="Gene3D" id="1.20.200.10">
    <property type="entry name" value="Fumarase/aspartase (Central domain)"/>
    <property type="match status" value="2"/>
</dbReference>
<dbReference type="GO" id="GO:0045548">
    <property type="term" value="F:phenylalanine ammonia-lyase activity"/>
    <property type="evidence" value="ECO:0007669"/>
    <property type="project" value="UniProtKB-EC"/>
</dbReference>
<organism evidence="11 12">
    <name type="scientific">Solanum commersonii</name>
    <name type="common">Commerson's wild potato</name>
    <name type="synonym">Commerson's nightshade</name>
    <dbReference type="NCBI Taxonomy" id="4109"/>
    <lineage>
        <taxon>Eukaryota</taxon>
        <taxon>Viridiplantae</taxon>
        <taxon>Streptophyta</taxon>
        <taxon>Embryophyta</taxon>
        <taxon>Tracheophyta</taxon>
        <taxon>Spermatophyta</taxon>
        <taxon>Magnoliopsida</taxon>
        <taxon>eudicotyledons</taxon>
        <taxon>Gunneridae</taxon>
        <taxon>Pentapetalae</taxon>
        <taxon>asterids</taxon>
        <taxon>lamiids</taxon>
        <taxon>Solanales</taxon>
        <taxon>Solanaceae</taxon>
        <taxon>Solanoideae</taxon>
        <taxon>Solaneae</taxon>
        <taxon>Solanum</taxon>
    </lineage>
</organism>
<dbReference type="InterPro" id="IPR001106">
    <property type="entry name" value="Aromatic_Lyase"/>
</dbReference>
<sequence>MAEDTLKGSHHDEIKRMVDEFRKPVIRLGGGEMLTIGNVAAIASRSGMESMKVELSEAARASVKASSDWIIEGMNKGTDSNGVTTGFGATSHRRTKQGAALQKELIRLRSGGGGFPTQKSEFLNAGVFGNEMMYSHTKLPQSATRSAMLVRINTLLKGYSGIRFEILETMTKFLNNDITPCLPVHTSCGDLVPLSYIAGLLMGRPNSKATKPNGELLNAVQAFHEVGIDTGFFELQPKEGIALVNGTCVGSGLASIVLYETNILVVLSEVLSAFFVEAMHGQHILNGSNSYVMEIDEKRNKHDRYVLGKSPHWLGPQIEVIREAAKMIEREINSVDDNPLIDVSRNKALHGGNFQGISIGVSMDNTRLALASIGKLIFAQFSDLVNNGLPSNLSGSRSSSLDYGFKGAEISMASYCSELQFLANPVTNHVQSAEQHNQDVNSLALISSRNTSEAVDILKLMSSTYLVALCQAIDLRHLEENLKAAVKNAVSLVSQNGELDHLSIRFCEKDLLKVVDSEYVFAYADDPCNANYPLIQKLRQILMDHARDEEKILRNSIFQKISAFEEELKVVLSEEIESARCDFDNCKSSIPNRIKECKSYPLYKFVREELEINFLTGEKVQSPGEEINKVLISINEGTFLNAGVFGNEMMHSETKLPQSAARSAMLVRINTLLKGYSGIRFEILETMTKFLNNDITPCLPVHTSCGDLVPLSYIAGLLMGRPNSKATKPNGELLNAVQAFHEVGIDTGFFELQPKEGIALVNGTCVGSGLASIVLYETNILVVLSEVLSAFFVEAMHGQHILNGSNSYVMEIDEKRNKHDRYVLGKSPHWLGPQIEVIREATKMIEREINSVDDNPLIDVSRNKALHGGNFQGISIGVSMDNTRLALASIGKLIFAQFSDLVNNGLPSNLSGSRSSSLDYGFKGAEISMASYCSELQFLANPVTNHVQSAEQHNQDVNSLALISSRNTSEAVDILKLMSSTYLVALCQAIDLRHLEENLKAAVKNAVSLVSQNGELDHLQLGFVRKTYSKWLIANMFLHMLMTLVMLTIH</sequence>